<organism evidence="2 3">
    <name type="scientific">Geodia barretti</name>
    <name type="common">Barrett's horny sponge</name>
    <dbReference type="NCBI Taxonomy" id="519541"/>
    <lineage>
        <taxon>Eukaryota</taxon>
        <taxon>Metazoa</taxon>
        <taxon>Porifera</taxon>
        <taxon>Demospongiae</taxon>
        <taxon>Heteroscleromorpha</taxon>
        <taxon>Tetractinellida</taxon>
        <taxon>Astrophorina</taxon>
        <taxon>Geodiidae</taxon>
        <taxon>Geodia</taxon>
    </lineage>
</organism>
<gene>
    <name evidence="2" type="ORF">GBAR_LOCUS29717</name>
</gene>
<dbReference type="EMBL" id="CASHTH010004181">
    <property type="protein sequence ID" value="CAI8054454.1"/>
    <property type="molecule type" value="Genomic_DNA"/>
</dbReference>
<reference evidence="2" key="1">
    <citation type="submission" date="2023-03" db="EMBL/GenBank/DDBJ databases">
        <authorList>
            <person name="Steffen K."/>
            <person name="Cardenas P."/>
        </authorList>
    </citation>
    <scope>NUCLEOTIDE SEQUENCE</scope>
</reference>
<proteinExistence type="predicted"/>
<feature type="region of interest" description="Disordered" evidence="1">
    <location>
        <begin position="119"/>
        <end position="153"/>
    </location>
</feature>
<sequence>RTLSARLIFRRSFLFRSAGYAAQEVLVRQEALEVCTRPSSSFGVVAGPSFSQEQQRRFQVRYEEDFDVAGDPDYVSWLRINHPDSPLLRHPTGPQTSASSGKSLLHHFSDVTPVAEIAVDSPPPDTDNSTKKHSINVGTLKVPDPSSSVNSHWSKRRATSGSFINKLCCF</sequence>
<accession>A0AA35TVC7</accession>
<evidence type="ECO:0000313" key="2">
    <source>
        <dbReference type="EMBL" id="CAI8054454.1"/>
    </source>
</evidence>
<name>A0AA35TVC7_GEOBA</name>
<dbReference type="Proteomes" id="UP001174909">
    <property type="component" value="Unassembled WGS sequence"/>
</dbReference>
<comment type="caution">
    <text evidence="2">The sequence shown here is derived from an EMBL/GenBank/DDBJ whole genome shotgun (WGS) entry which is preliminary data.</text>
</comment>
<evidence type="ECO:0000313" key="3">
    <source>
        <dbReference type="Proteomes" id="UP001174909"/>
    </source>
</evidence>
<protein>
    <submittedName>
        <fullName evidence="2">Uncharacterized protein</fullName>
    </submittedName>
</protein>
<keyword evidence="3" id="KW-1185">Reference proteome</keyword>
<dbReference type="AlphaFoldDB" id="A0AA35TVC7"/>
<feature type="non-terminal residue" evidence="2">
    <location>
        <position position="1"/>
    </location>
</feature>
<evidence type="ECO:0000256" key="1">
    <source>
        <dbReference type="SAM" id="MobiDB-lite"/>
    </source>
</evidence>